<dbReference type="AlphaFoldDB" id="A0A8H7QKV0"/>
<dbReference type="PROSITE" id="PS50878">
    <property type="entry name" value="RT_POL"/>
    <property type="match status" value="1"/>
</dbReference>
<keyword evidence="3" id="KW-1185">Reference proteome</keyword>
<evidence type="ECO:0000259" key="1">
    <source>
        <dbReference type="PROSITE" id="PS50878"/>
    </source>
</evidence>
<evidence type="ECO:0000313" key="2">
    <source>
        <dbReference type="EMBL" id="KAG2194351.1"/>
    </source>
</evidence>
<protein>
    <recommendedName>
        <fullName evidence="1">Reverse transcriptase domain-containing protein</fullName>
    </recommendedName>
</protein>
<sequence>MPTYEIQERIDEIENKLCTTIYEALDPTINKLRPRKKQWKWFWMEELQKISEKREKSFRKWKRSTGINKAQYWKEHIDAADEMRKFSKATNKIKNIKSNKGIRITFESINGPQDAVDKLTENWKNTFNGNIRNTQIENLTSDHVPPAGGYAQLPPFTIDTIIDSISRLPKNKAPLVALLDIQSAYDVTDKNIIWNTLKTKSNMSIPFIQLLKKIFSEVQIEVIQNALKSTTPFSTKTSVLQGSTLSPHLYSIFINSLPEKLRAAAGTEATKITIQNISYSLNSLLFADDVACIGTPEEIKEMLILAEEHSYEKGYKWNPAKSLILSPDTNNIRNIDDFNYYEQQYTIYEQQYTIYEQQIEKRTSCKYLGIYFNSTGIDDKNMILNNAAKGTRAMQAMHQMGANNFGFDKFLTLRFYKTFVRPVFEDGLFILNTTKKTFKLLEKAQDNAIRKIFNGHQTSSTQAIKDMNKIATMEERKMVLQAKNIYRTLQLPTSTLIYTMMRQVIRTRDTHFKKLQKRSEIWQSLSLAPGNSRALPTFITEKLLREAINKYLKKKIRYKNKVIVEDVIDYNKGIITLHNNG</sequence>
<comment type="caution">
    <text evidence="2">The sequence shown here is derived from an EMBL/GenBank/DDBJ whole genome shotgun (WGS) entry which is preliminary data.</text>
</comment>
<gene>
    <name evidence="2" type="ORF">INT47_011518</name>
</gene>
<dbReference type="OrthoDB" id="5514950at2759"/>
<name>A0A8H7QKV0_9FUNG</name>
<proteinExistence type="predicted"/>
<dbReference type="PANTHER" id="PTHR47027:SF20">
    <property type="entry name" value="REVERSE TRANSCRIPTASE-LIKE PROTEIN WITH RNA-DIRECTED DNA POLYMERASE DOMAIN"/>
    <property type="match status" value="1"/>
</dbReference>
<reference evidence="2" key="1">
    <citation type="submission" date="2020-12" db="EMBL/GenBank/DDBJ databases">
        <title>Metabolic potential, ecology and presence of endohyphal bacteria is reflected in genomic diversity of Mucoromycotina.</title>
        <authorList>
            <person name="Muszewska A."/>
            <person name="Okrasinska A."/>
            <person name="Steczkiewicz K."/>
            <person name="Drgas O."/>
            <person name="Orlowska M."/>
            <person name="Perlinska-Lenart U."/>
            <person name="Aleksandrzak-Piekarczyk T."/>
            <person name="Szatraj K."/>
            <person name="Zielenkiewicz U."/>
            <person name="Pilsyk S."/>
            <person name="Malc E."/>
            <person name="Mieczkowski P."/>
            <person name="Kruszewska J.S."/>
            <person name="Biernat P."/>
            <person name="Pawlowska J."/>
        </authorList>
    </citation>
    <scope>NUCLEOTIDE SEQUENCE</scope>
    <source>
        <strain evidence="2">WA0000017839</strain>
    </source>
</reference>
<dbReference type="InterPro" id="IPR000477">
    <property type="entry name" value="RT_dom"/>
</dbReference>
<feature type="domain" description="Reverse transcriptase" evidence="1">
    <location>
        <begin position="14"/>
        <end position="372"/>
    </location>
</feature>
<dbReference type="PANTHER" id="PTHR47027">
    <property type="entry name" value="REVERSE TRANSCRIPTASE DOMAIN-CONTAINING PROTEIN"/>
    <property type="match status" value="1"/>
</dbReference>
<evidence type="ECO:0000313" key="3">
    <source>
        <dbReference type="Proteomes" id="UP000603453"/>
    </source>
</evidence>
<accession>A0A8H7QKV0</accession>
<dbReference type="EMBL" id="JAEPRD010000198">
    <property type="protein sequence ID" value="KAG2194351.1"/>
    <property type="molecule type" value="Genomic_DNA"/>
</dbReference>
<dbReference type="Proteomes" id="UP000603453">
    <property type="component" value="Unassembled WGS sequence"/>
</dbReference>
<organism evidence="2 3">
    <name type="scientific">Mucor saturninus</name>
    <dbReference type="NCBI Taxonomy" id="64648"/>
    <lineage>
        <taxon>Eukaryota</taxon>
        <taxon>Fungi</taxon>
        <taxon>Fungi incertae sedis</taxon>
        <taxon>Mucoromycota</taxon>
        <taxon>Mucoromycotina</taxon>
        <taxon>Mucoromycetes</taxon>
        <taxon>Mucorales</taxon>
        <taxon>Mucorineae</taxon>
        <taxon>Mucoraceae</taxon>
        <taxon>Mucor</taxon>
    </lineage>
</organism>
<dbReference type="Pfam" id="PF00078">
    <property type="entry name" value="RVT_1"/>
    <property type="match status" value="1"/>
</dbReference>